<evidence type="ECO:0000313" key="2">
    <source>
        <dbReference type="EMBL" id="GMU10023.1"/>
    </source>
</evidence>
<accession>A0ABQ6R155</accession>
<name>A0ABQ6R155_9BACT</name>
<protein>
    <submittedName>
        <fullName evidence="2">Uncharacterized protein</fullName>
    </submittedName>
</protein>
<proteinExistence type="predicted"/>
<feature type="compositionally biased region" description="Basic and acidic residues" evidence="1">
    <location>
        <begin position="363"/>
        <end position="374"/>
    </location>
</feature>
<organism evidence="2 3">
    <name type="scientific">Corallococcus caeni</name>
    <dbReference type="NCBI Taxonomy" id="3082388"/>
    <lineage>
        <taxon>Bacteria</taxon>
        <taxon>Pseudomonadati</taxon>
        <taxon>Myxococcota</taxon>
        <taxon>Myxococcia</taxon>
        <taxon>Myxococcales</taxon>
        <taxon>Cystobacterineae</taxon>
        <taxon>Myxococcaceae</taxon>
        <taxon>Corallococcus</taxon>
    </lineage>
</organism>
<reference evidence="2 3" key="1">
    <citation type="journal article" date="2024" name="Arch. Microbiol.">
        <title>Corallococcus caeni sp. nov., a novel myxobacterium isolated from activated sludge.</title>
        <authorList>
            <person name="Tomita S."/>
            <person name="Nakai R."/>
            <person name="Kuroda K."/>
            <person name="Kurashita H."/>
            <person name="Hatamoto M."/>
            <person name="Yamaguchi T."/>
            <person name="Narihiro T."/>
        </authorList>
    </citation>
    <scope>NUCLEOTIDE SEQUENCE [LARGE SCALE GENOMIC DNA]</scope>
    <source>
        <strain evidence="2 3">NO1</strain>
    </source>
</reference>
<evidence type="ECO:0000256" key="1">
    <source>
        <dbReference type="SAM" id="MobiDB-lite"/>
    </source>
</evidence>
<keyword evidence="3" id="KW-1185">Reference proteome</keyword>
<evidence type="ECO:0000313" key="3">
    <source>
        <dbReference type="Proteomes" id="UP001342631"/>
    </source>
</evidence>
<dbReference type="Proteomes" id="UP001342631">
    <property type="component" value="Unassembled WGS sequence"/>
</dbReference>
<gene>
    <name evidence="2" type="ORF">ASNO1_62770</name>
</gene>
<sequence>MREGAKGGVVHLAQQLAEGRVAGQVRAQDERVDEQADEALELRAGAARDGSADGEVVLTGVALEQDVERRQEHGEQRAALAQAQLLEPLGERRGQDDGVASPLDVHGRGARTVRGQLQHRVRIQPLAPVRQLRFERVPLRSLSLPRGIVRVLQGQGRQGRRLAGREGLVQLRHLADQHAHGPAVGHDVVDRDEQQVHVRGEPVAHRAKQRPPLQVERHADVLAHTAQGLGFTLVLRQAPQVHLRDGQLQVRSDLLERPALVLREGGAQRVVAVHDGLEGPGERHRVELPGEAHGDGHVERRVAGRQPLLQPHALLPEGGGHAGGRTDLSTQQFGQPRALVIRGEGHVGASSFVSHGRAPTPPVERRLPEVRDDVNWAPAMSSN</sequence>
<comment type="caution">
    <text evidence="2">The sequence shown here is derived from an EMBL/GenBank/DDBJ whole genome shotgun (WGS) entry which is preliminary data.</text>
</comment>
<dbReference type="EMBL" id="BTTX01000007">
    <property type="protein sequence ID" value="GMU10023.1"/>
    <property type="molecule type" value="Genomic_DNA"/>
</dbReference>
<feature type="region of interest" description="Disordered" evidence="1">
    <location>
        <begin position="350"/>
        <end position="383"/>
    </location>
</feature>